<evidence type="ECO:0008006" key="4">
    <source>
        <dbReference type="Google" id="ProtNLM"/>
    </source>
</evidence>
<sequence length="290" mass="31341">MEIRNPIDWGVDQFKNAGTVLGTAGHEFRRTADLSRPAPMIRRIRISDLRDALTSGMEDFGANRTDVLFLCIIYPLVGLFLARVTFGYDMLPLLFPLASGFALIGPVAALGLYEMSRRREMGIETTWMNAIDVLRSPSLGSVIMLGMMLCAIFLLWVLTADLIYSATLGPGAPDSASSFARNVFTTEAGWTMIGLGVGVGFLFAAAVLAISVVSFPLLLDRHVSLRKAVRVSVDAVLASPGPMAVWGMIVAGSLVLGSIPLFLGLIVVLPVLGHSTWHLYRKVIVCFDPV</sequence>
<comment type="caution">
    <text evidence="2">The sequence shown here is derived from an EMBL/GenBank/DDBJ whole genome shotgun (WGS) entry which is preliminary data.</text>
</comment>
<dbReference type="OrthoDB" id="9809543at2"/>
<name>A0A512E1S3_9PROT</name>
<keyword evidence="1" id="KW-1133">Transmembrane helix</keyword>
<evidence type="ECO:0000256" key="1">
    <source>
        <dbReference type="SAM" id="Phobius"/>
    </source>
</evidence>
<dbReference type="EMBL" id="BJYZ01000047">
    <property type="protein sequence ID" value="GEO42679.1"/>
    <property type="molecule type" value="Genomic_DNA"/>
</dbReference>
<feature type="transmembrane region" description="Helical" evidence="1">
    <location>
        <begin position="192"/>
        <end position="219"/>
    </location>
</feature>
<evidence type="ECO:0000313" key="2">
    <source>
        <dbReference type="EMBL" id="GEO42679.1"/>
    </source>
</evidence>
<keyword evidence="3" id="KW-1185">Reference proteome</keyword>
<feature type="transmembrane region" description="Helical" evidence="1">
    <location>
        <begin position="134"/>
        <end position="158"/>
    </location>
</feature>
<feature type="transmembrane region" description="Helical" evidence="1">
    <location>
        <begin position="231"/>
        <end position="249"/>
    </location>
</feature>
<dbReference type="RefSeq" id="WP_084721371.1">
    <property type="nucleotide sequence ID" value="NZ_BJYZ01000047.1"/>
</dbReference>
<feature type="transmembrane region" description="Helical" evidence="1">
    <location>
        <begin position="255"/>
        <end position="272"/>
    </location>
</feature>
<protein>
    <recommendedName>
        <fullName evidence="4">Cytochrome b6</fullName>
    </recommendedName>
</protein>
<accession>A0A512E1S3</accession>
<gene>
    <name evidence="2" type="ORF">SAE02_68270</name>
</gene>
<dbReference type="Pfam" id="PF09955">
    <property type="entry name" value="DUF2189"/>
    <property type="match status" value="1"/>
</dbReference>
<organism evidence="2 3">
    <name type="scientific">Skermanella aerolata</name>
    <dbReference type="NCBI Taxonomy" id="393310"/>
    <lineage>
        <taxon>Bacteria</taxon>
        <taxon>Pseudomonadati</taxon>
        <taxon>Pseudomonadota</taxon>
        <taxon>Alphaproteobacteria</taxon>
        <taxon>Rhodospirillales</taxon>
        <taxon>Azospirillaceae</taxon>
        <taxon>Skermanella</taxon>
    </lineage>
</organism>
<feature type="transmembrane region" description="Helical" evidence="1">
    <location>
        <begin position="67"/>
        <end position="88"/>
    </location>
</feature>
<evidence type="ECO:0000313" key="3">
    <source>
        <dbReference type="Proteomes" id="UP000321523"/>
    </source>
</evidence>
<reference evidence="2 3" key="1">
    <citation type="submission" date="2019-07" db="EMBL/GenBank/DDBJ databases">
        <title>Whole genome shotgun sequence of Skermanella aerolata NBRC 106429.</title>
        <authorList>
            <person name="Hosoyama A."/>
            <person name="Uohara A."/>
            <person name="Ohji S."/>
            <person name="Ichikawa N."/>
        </authorList>
    </citation>
    <scope>NUCLEOTIDE SEQUENCE [LARGE SCALE GENOMIC DNA]</scope>
    <source>
        <strain evidence="2 3">NBRC 106429</strain>
    </source>
</reference>
<dbReference type="Proteomes" id="UP000321523">
    <property type="component" value="Unassembled WGS sequence"/>
</dbReference>
<dbReference type="InterPro" id="IPR018692">
    <property type="entry name" value="DUF2189"/>
</dbReference>
<keyword evidence="1" id="KW-0472">Membrane</keyword>
<dbReference type="AlphaFoldDB" id="A0A512E1S3"/>
<feature type="transmembrane region" description="Helical" evidence="1">
    <location>
        <begin position="94"/>
        <end position="113"/>
    </location>
</feature>
<keyword evidence="1" id="KW-0812">Transmembrane</keyword>
<proteinExistence type="predicted"/>